<dbReference type="GO" id="GO:0003677">
    <property type="term" value="F:DNA binding"/>
    <property type="evidence" value="ECO:0007669"/>
    <property type="project" value="UniProtKB-KW"/>
</dbReference>
<accession>A0A1B7X4M5</accession>
<protein>
    <recommendedName>
        <fullName evidence="6">Type I restriction modification DNA specificity domain-containing protein</fullName>
    </recommendedName>
</protein>
<evidence type="ECO:0000313" key="8">
    <source>
        <dbReference type="Proteomes" id="UP000092093"/>
    </source>
</evidence>
<evidence type="ECO:0000313" key="7">
    <source>
        <dbReference type="EMBL" id="OBQ44327.1"/>
    </source>
</evidence>
<name>A0A1B7X4M5_APHFL</name>
<evidence type="ECO:0000256" key="4">
    <source>
        <dbReference type="ARBA" id="ARBA00038652"/>
    </source>
</evidence>
<gene>
    <name evidence="7" type="ORF">AN484_07620</name>
</gene>
<feature type="domain" description="Type I restriction modification DNA specificity" evidence="6">
    <location>
        <begin position="227"/>
        <end position="404"/>
    </location>
</feature>
<feature type="coiled-coil region" evidence="5">
    <location>
        <begin position="382"/>
        <end position="412"/>
    </location>
</feature>
<dbReference type="InterPro" id="IPR044946">
    <property type="entry name" value="Restrct_endonuc_typeI_TRD_sf"/>
</dbReference>
<evidence type="ECO:0000256" key="3">
    <source>
        <dbReference type="ARBA" id="ARBA00023125"/>
    </source>
</evidence>
<feature type="domain" description="Type I restriction modification DNA specificity" evidence="6">
    <location>
        <begin position="82"/>
        <end position="191"/>
    </location>
</feature>
<comment type="similarity">
    <text evidence="1">Belongs to the type-I restriction system S methylase family.</text>
</comment>
<dbReference type="CDD" id="cd17282">
    <property type="entry name" value="RMtype1_S_Eco16444ORF1681_TRD1-CR1_like"/>
    <property type="match status" value="1"/>
</dbReference>
<dbReference type="PANTHER" id="PTHR43140:SF1">
    <property type="entry name" value="TYPE I RESTRICTION ENZYME ECOKI SPECIFICITY SUBUNIT"/>
    <property type="match status" value="1"/>
</dbReference>
<organism evidence="7 8">
    <name type="scientific">Aphanizomenon flos-aquae WA102</name>
    <dbReference type="NCBI Taxonomy" id="1710896"/>
    <lineage>
        <taxon>Bacteria</taxon>
        <taxon>Bacillati</taxon>
        <taxon>Cyanobacteriota</taxon>
        <taxon>Cyanophyceae</taxon>
        <taxon>Nostocales</taxon>
        <taxon>Aphanizomenonaceae</taxon>
        <taxon>Aphanizomenon</taxon>
    </lineage>
</organism>
<dbReference type="AlphaFoldDB" id="A0A1B7X4M5"/>
<dbReference type="EMBL" id="LJOW01000025">
    <property type="protein sequence ID" value="OBQ44327.1"/>
    <property type="molecule type" value="Genomic_DNA"/>
</dbReference>
<dbReference type="GO" id="GO:0009307">
    <property type="term" value="P:DNA restriction-modification system"/>
    <property type="evidence" value="ECO:0007669"/>
    <property type="project" value="UniProtKB-KW"/>
</dbReference>
<comment type="caution">
    <text evidence="7">The sequence shown here is derived from an EMBL/GenBank/DDBJ whole genome shotgun (WGS) entry which is preliminary data.</text>
</comment>
<sequence length="430" mass="49170">MGNYQGYQKYKDSGVVWLGDIPEHWEQKRFKFSVNLINNKIEAENSNLSYMGLEHIESWTGKKIEDKNASSEGIGSHFLPNDVLFGKLRPYLAKVYLSDIEGLASTEALVLRCKNNIFPKFLKYYILSRDFINIVDSSTFGAKMPRASWDFIGNLFFIFPPLNEQQKIAQFLDYKTKQIDELIKKKETLIEKLDEKRTAIISHAVTKGLDSSVPIKDSGVEWLGDIPEHWEVIKVKHLTKILRGKFTHRPRNDPRFYDGQHPFIQTGDVANANKFIMEYTQTLNENGYAVSKEFPSGTLVMTIAANIGDMAILNFNACFPDSIVGFLPSKMTDIFFLYHLFSSMKKQFLSTAVLNTQLNLNVERISNIFTVIPPLKEQLQITDFLNKEMQKLDLQKAKIKEAIELLKEYRTSLITNAVTGKIDVSQIAVP</sequence>
<keyword evidence="5" id="KW-0175">Coiled coil</keyword>
<evidence type="ECO:0000259" key="6">
    <source>
        <dbReference type="Pfam" id="PF01420"/>
    </source>
</evidence>
<keyword evidence="3" id="KW-0238">DNA-binding</keyword>
<evidence type="ECO:0000256" key="1">
    <source>
        <dbReference type="ARBA" id="ARBA00010923"/>
    </source>
</evidence>
<dbReference type="SUPFAM" id="SSF116734">
    <property type="entry name" value="DNA methylase specificity domain"/>
    <property type="match status" value="2"/>
</dbReference>
<dbReference type="Gene3D" id="3.90.220.20">
    <property type="entry name" value="DNA methylase specificity domains"/>
    <property type="match status" value="2"/>
</dbReference>
<evidence type="ECO:0000256" key="5">
    <source>
        <dbReference type="SAM" id="Coils"/>
    </source>
</evidence>
<evidence type="ECO:0000256" key="2">
    <source>
        <dbReference type="ARBA" id="ARBA00022747"/>
    </source>
</evidence>
<keyword evidence="2" id="KW-0680">Restriction system</keyword>
<dbReference type="InterPro" id="IPR051212">
    <property type="entry name" value="Type-I_RE_S_subunit"/>
</dbReference>
<dbReference type="PANTHER" id="PTHR43140">
    <property type="entry name" value="TYPE-1 RESTRICTION ENZYME ECOKI SPECIFICITY PROTEIN"/>
    <property type="match status" value="1"/>
</dbReference>
<dbReference type="Pfam" id="PF01420">
    <property type="entry name" value="Methylase_S"/>
    <property type="match status" value="2"/>
</dbReference>
<dbReference type="PATRIC" id="fig|1710896.3.peg.4800"/>
<dbReference type="Proteomes" id="UP000092093">
    <property type="component" value="Unassembled WGS sequence"/>
</dbReference>
<reference evidence="7 8" key="1">
    <citation type="submission" date="2015-09" db="EMBL/GenBank/DDBJ databases">
        <title>Aphanizomenon flos-aquae WA102.</title>
        <authorList>
            <person name="Driscoll C."/>
        </authorList>
    </citation>
    <scope>NUCLEOTIDE SEQUENCE [LARGE SCALE GENOMIC DNA]</scope>
    <source>
        <strain evidence="7">WA102</strain>
    </source>
</reference>
<dbReference type="InterPro" id="IPR000055">
    <property type="entry name" value="Restrct_endonuc_typeI_TRD"/>
</dbReference>
<comment type="subunit">
    <text evidence="4">The methyltransferase is composed of M and S polypeptides.</text>
</comment>
<proteinExistence type="inferred from homology"/>